<comment type="function">
    <text evidence="5">An aminoacyl-tRNA editing enzyme that deacylates mischarged D-aminoacyl-tRNAs. Also deacylates mischarged glycyl-tRNA(Ala), protecting cells against glycine mischarging by AlaRS. Acts via tRNA-based rather than protein-based catalysis; rejects L-amino acids rather than detecting D-amino acids in the active site. By recycling D-aminoacyl-tRNA to D-amino acids and free tRNA molecules, this enzyme counteracts the toxicity associated with the formation of D-aminoacyl-tRNA entities in vivo and helps enforce protein L-homochirality.</text>
</comment>
<evidence type="ECO:0000313" key="7">
    <source>
        <dbReference type="Proteomes" id="UP000480303"/>
    </source>
</evidence>
<keyword evidence="2 5" id="KW-0820">tRNA-binding</keyword>
<comment type="catalytic activity">
    <reaction evidence="5">
        <text>glycyl-tRNA(Ala) + H2O = tRNA(Ala) + glycine + H(+)</text>
        <dbReference type="Rhea" id="RHEA:53744"/>
        <dbReference type="Rhea" id="RHEA-COMP:9657"/>
        <dbReference type="Rhea" id="RHEA-COMP:13640"/>
        <dbReference type="ChEBI" id="CHEBI:15377"/>
        <dbReference type="ChEBI" id="CHEBI:15378"/>
        <dbReference type="ChEBI" id="CHEBI:57305"/>
        <dbReference type="ChEBI" id="CHEBI:78442"/>
        <dbReference type="ChEBI" id="CHEBI:78522"/>
    </reaction>
</comment>
<keyword evidence="7" id="KW-1185">Reference proteome</keyword>
<evidence type="ECO:0000256" key="4">
    <source>
        <dbReference type="ARBA" id="ARBA00022884"/>
    </source>
</evidence>
<evidence type="ECO:0000256" key="1">
    <source>
        <dbReference type="ARBA" id="ARBA00009673"/>
    </source>
</evidence>
<keyword evidence="3 5" id="KW-0378">Hydrolase</keyword>
<dbReference type="EMBL" id="BLLI01000086">
    <property type="protein sequence ID" value="GFH43383.1"/>
    <property type="molecule type" value="Genomic_DNA"/>
</dbReference>
<dbReference type="HAMAP" id="MF_00518">
    <property type="entry name" value="Deacylase_Dtd"/>
    <property type="match status" value="1"/>
</dbReference>
<comment type="catalytic activity">
    <reaction evidence="5">
        <text>a D-aminoacyl-tRNA + H2O = a tRNA + a D-alpha-amino acid + H(+)</text>
        <dbReference type="Rhea" id="RHEA:13953"/>
        <dbReference type="Rhea" id="RHEA-COMP:10123"/>
        <dbReference type="Rhea" id="RHEA-COMP:10124"/>
        <dbReference type="ChEBI" id="CHEBI:15377"/>
        <dbReference type="ChEBI" id="CHEBI:15378"/>
        <dbReference type="ChEBI" id="CHEBI:59871"/>
        <dbReference type="ChEBI" id="CHEBI:78442"/>
        <dbReference type="ChEBI" id="CHEBI:79333"/>
        <dbReference type="EC" id="3.1.1.96"/>
    </reaction>
</comment>
<dbReference type="Proteomes" id="UP000480303">
    <property type="component" value="Unassembled WGS sequence"/>
</dbReference>
<dbReference type="GO" id="GO:0051500">
    <property type="term" value="F:D-tyrosyl-tRNA(Tyr) deacylase activity"/>
    <property type="evidence" value="ECO:0007669"/>
    <property type="project" value="TreeGrafter"/>
</dbReference>
<comment type="subcellular location">
    <subcellularLocation>
        <location evidence="5">Cytoplasm</location>
    </subcellularLocation>
</comment>
<dbReference type="AlphaFoldDB" id="A0A6A0BFA6"/>
<dbReference type="InterPro" id="IPR003732">
    <property type="entry name" value="Daa-tRNA_deacyls_DTD"/>
</dbReference>
<keyword evidence="5" id="KW-0963">Cytoplasm</keyword>
<comment type="similarity">
    <text evidence="1 5">Belongs to the DTD family.</text>
</comment>
<dbReference type="PANTHER" id="PTHR10472">
    <property type="entry name" value="D-TYROSYL-TRNA TYR DEACYLASE"/>
    <property type="match status" value="1"/>
</dbReference>
<dbReference type="GO" id="GO:0005737">
    <property type="term" value="C:cytoplasm"/>
    <property type="evidence" value="ECO:0007669"/>
    <property type="project" value="UniProtKB-SubCell"/>
</dbReference>
<keyword evidence="4 5" id="KW-0694">RNA-binding</keyword>
<sequence>MKIVIQRVKRASVTVDRQLISEIQYGLLLFVGVEDADTAEDISYAVRKIVNMRIFSDENDKMNLSVKDISNASILSISQFTLFAATKKGNRPSFDGAGKPLFAKRLYEQFNASLACEIPTKTGQFAADMQIELLNDGPVTIILDTKNR</sequence>
<dbReference type="RefSeq" id="WP_172209819.1">
    <property type="nucleotide sequence ID" value="NZ_BLLI01000086.1"/>
</dbReference>
<dbReference type="InterPro" id="IPR023509">
    <property type="entry name" value="DTD-like_sf"/>
</dbReference>
<dbReference type="GO" id="GO:0043908">
    <property type="term" value="F:Ser(Gly)-tRNA(Ala) hydrolase activity"/>
    <property type="evidence" value="ECO:0007669"/>
    <property type="project" value="UniProtKB-UniRule"/>
</dbReference>
<dbReference type="Gene3D" id="3.50.80.10">
    <property type="entry name" value="D-tyrosyl-tRNA(Tyr) deacylase"/>
    <property type="match status" value="1"/>
</dbReference>
<dbReference type="GO" id="GO:0106026">
    <property type="term" value="F:Gly-tRNA(Ala) deacylase activity"/>
    <property type="evidence" value="ECO:0007669"/>
    <property type="project" value="UniProtKB-UniRule"/>
</dbReference>
<evidence type="ECO:0000256" key="2">
    <source>
        <dbReference type="ARBA" id="ARBA00022555"/>
    </source>
</evidence>
<comment type="subunit">
    <text evidence="5">Homodimer.</text>
</comment>
<accession>A0A6A0BFA6</accession>
<dbReference type="SUPFAM" id="SSF69500">
    <property type="entry name" value="DTD-like"/>
    <property type="match status" value="1"/>
</dbReference>
<protein>
    <recommendedName>
        <fullName evidence="5">D-aminoacyl-tRNA deacylase</fullName>
        <shortName evidence="5">DTD</shortName>
        <ecNumber evidence="5">3.1.1.96</ecNumber>
    </recommendedName>
    <alternativeName>
        <fullName evidence="5">Gly-tRNA(Ala) deacylase</fullName>
        <ecNumber evidence="5">3.1.1.-</ecNumber>
    </alternativeName>
</protein>
<dbReference type="Pfam" id="PF02580">
    <property type="entry name" value="Tyr_Deacylase"/>
    <property type="match status" value="1"/>
</dbReference>
<dbReference type="EC" id="3.1.1.-" evidence="5"/>
<dbReference type="EC" id="3.1.1.96" evidence="5"/>
<dbReference type="GO" id="GO:0000049">
    <property type="term" value="F:tRNA binding"/>
    <property type="evidence" value="ECO:0007669"/>
    <property type="project" value="UniProtKB-UniRule"/>
</dbReference>
<dbReference type="PANTHER" id="PTHR10472:SF5">
    <property type="entry name" value="D-AMINOACYL-TRNA DEACYLASE 1"/>
    <property type="match status" value="1"/>
</dbReference>
<dbReference type="NCBIfam" id="TIGR00256">
    <property type="entry name" value="D-aminoacyl-tRNA deacylase"/>
    <property type="match status" value="1"/>
</dbReference>
<reference evidence="6 7" key="1">
    <citation type="submission" date="2020-02" db="EMBL/GenBank/DDBJ databases">
        <title>Draft genome sequence of Lactococcus sp. Hs30E4-3.</title>
        <authorList>
            <person name="Noda S."/>
            <person name="Yuki M."/>
            <person name="Ohkuma M."/>
        </authorList>
    </citation>
    <scope>NUCLEOTIDE SEQUENCE [LARGE SCALE GENOMIC DNA]</scope>
    <source>
        <strain evidence="6 7">Hs30E4-3</strain>
    </source>
</reference>
<name>A0A6A0BFA6_9LACT</name>
<evidence type="ECO:0000313" key="6">
    <source>
        <dbReference type="EMBL" id="GFH43383.1"/>
    </source>
</evidence>
<proteinExistence type="inferred from homology"/>
<organism evidence="6 7">
    <name type="scientific">Pseudolactococcus hodotermopsidis</name>
    <dbReference type="NCBI Taxonomy" id="2709157"/>
    <lineage>
        <taxon>Bacteria</taxon>
        <taxon>Bacillati</taxon>
        <taxon>Bacillota</taxon>
        <taxon>Bacilli</taxon>
        <taxon>Lactobacillales</taxon>
        <taxon>Streptococcaceae</taxon>
        <taxon>Pseudolactococcus</taxon>
    </lineage>
</organism>
<evidence type="ECO:0000256" key="5">
    <source>
        <dbReference type="HAMAP-Rule" id="MF_00518"/>
    </source>
</evidence>
<comment type="domain">
    <text evidence="5">A Gly-cisPro motif from one monomer fits into the active site of the other monomer to allow specific chiral rejection of L-amino acids.</text>
</comment>
<gene>
    <name evidence="5 6" type="primary">dtd</name>
    <name evidence="6" type="ORF">Hs30E_19340</name>
</gene>
<dbReference type="GO" id="GO:0019478">
    <property type="term" value="P:D-amino acid catabolic process"/>
    <property type="evidence" value="ECO:0007669"/>
    <property type="project" value="UniProtKB-UniRule"/>
</dbReference>
<evidence type="ECO:0000256" key="3">
    <source>
        <dbReference type="ARBA" id="ARBA00022801"/>
    </source>
</evidence>
<dbReference type="FunFam" id="3.50.80.10:FF:000001">
    <property type="entry name" value="D-aminoacyl-tRNA deacylase"/>
    <property type="match status" value="1"/>
</dbReference>
<comment type="caution">
    <text evidence="6">The sequence shown here is derived from an EMBL/GenBank/DDBJ whole genome shotgun (WGS) entry which is preliminary data.</text>
</comment>
<feature type="short sequence motif" description="Gly-cisPro motif, important for rejection of L-amino acids" evidence="5">
    <location>
        <begin position="137"/>
        <end position="138"/>
    </location>
</feature>